<feature type="compositionally biased region" description="Polar residues" evidence="1">
    <location>
        <begin position="173"/>
        <end position="183"/>
    </location>
</feature>
<reference evidence="2" key="1">
    <citation type="submission" date="2021-05" db="EMBL/GenBank/DDBJ databases">
        <authorList>
            <person name="Khan N."/>
        </authorList>
    </citation>
    <scope>NUCLEOTIDE SEQUENCE</scope>
</reference>
<feature type="compositionally biased region" description="Basic residues" evidence="1">
    <location>
        <begin position="1"/>
        <end position="13"/>
    </location>
</feature>
<comment type="caution">
    <text evidence="2">The sequence shown here is derived from an EMBL/GenBank/DDBJ whole genome shotgun (WGS) entry which is preliminary data.</text>
</comment>
<dbReference type="Proteomes" id="UP000693738">
    <property type="component" value="Unassembled WGS sequence"/>
</dbReference>
<feature type="compositionally biased region" description="Basic and acidic residues" evidence="1">
    <location>
        <begin position="317"/>
        <end position="329"/>
    </location>
</feature>
<dbReference type="GO" id="GO:0042393">
    <property type="term" value="F:histone binding"/>
    <property type="evidence" value="ECO:0007669"/>
    <property type="project" value="InterPro"/>
</dbReference>
<evidence type="ECO:0000313" key="3">
    <source>
        <dbReference type="Proteomes" id="UP000693738"/>
    </source>
</evidence>
<feature type="compositionally biased region" description="Polar residues" evidence="1">
    <location>
        <begin position="846"/>
        <end position="855"/>
    </location>
</feature>
<evidence type="ECO:0000256" key="1">
    <source>
        <dbReference type="SAM" id="MobiDB-lite"/>
    </source>
</evidence>
<feature type="compositionally biased region" description="Low complexity" evidence="1">
    <location>
        <begin position="356"/>
        <end position="367"/>
    </location>
</feature>
<sequence>MEPPTKKRRHGSSSHKDAQDEEDDDELASHPQELKIRRDPDIQFALKRANANQKLHATMAHIIEKYSRDFEGIGDEIDMATGEIVVNNGHLSNMRDEGDVEGLWVEGDSNIDEDEGILLEDLTDEYSDNEGRVTEIRDSQTENESSEEARTKDKDNKADQPGGNKRADEPLRNASNIASSQDEPPQDKSAASSFDLPHDDPRSSPSPFGPGPSFSYGMPPPGFGPWGMMPGFAMQAWGRDDIPPYFNMPPSMPGPWYSGGKYEFPSNNGQSSIWGRNWARKTKRVGSMKSLFKKASERQSSDIPVEGGTEAVDDDHEPGSRSTGEKTPRQEPPLSDRTIDASDEEDDFLCSGTTESVPVVRSSPAPSNQKGPARRRRVQHPPQMPLEETDANAASVSPPSDEKDDSGCRRSGRARRQTEYMGKISWEDARERKRSGNIVSVKIHRVDPSIREEYQSIDSSSEDNEGEEPSSSEQKQNNLPSTETRGTEPAASKMVIPDSQDTATPFNSSAPQASQSKEETREPSPFISNTISTMELSDDEAPLVLSRIRVLKQQTIAPKELSPTSDVPPKHRERTAEPITAIDTALNAGRKSAHDARTSANVVEDAVQPLKRKPRRPKGSVNTTKITPPHASVAVPVKEVEPPSPAPTTVPTTGDLSQPPKRKRGRPRKSEVVTSVARSEAKDHTQELIHVDDDVPKDFQQEAAGEIPENKDSQASHRLSHEIRWLLKTKPKNSASDTIQGPSSDEHVRPRRSRQSLEQSEDNMTESEDVAPEAMEAIEDIEGGTQEQRESEKPQSPIQEDDTIMEEAPAYRGISPESAQGNPTLPSSPVSLALDNGITDDGNESAEGNTHTVHLNSDDEDTRDQEPLPTLPEEAPVQGTSTPRKPKDKRNSLLEPPSSSQKPHTPRHRSIRTKRAPSSRRSLLSFVSDSDSDPEGSRDELTRRIKSHSKSTSARPSSKKGWRSTALTREIHRTPSKRRVHDMSSPVGTVKTPGGTVRICGVDGYHCGRDYCFTCI</sequence>
<name>A0A8J2IR66_FUSEQ</name>
<feature type="compositionally biased region" description="Basic and acidic residues" evidence="1">
    <location>
        <begin position="444"/>
        <end position="454"/>
    </location>
</feature>
<feature type="compositionally biased region" description="Acidic residues" evidence="1">
    <location>
        <begin position="759"/>
        <end position="782"/>
    </location>
</feature>
<feature type="compositionally biased region" description="Low complexity" evidence="1">
    <location>
        <begin position="919"/>
        <end position="929"/>
    </location>
</feature>
<dbReference type="EMBL" id="CAJSTJ010000140">
    <property type="protein sequence ID" value="CAG7561447.1"/>
    <property type="molecule type" value="Genomic_DNA"/>
</dbReference>
<feature type="region of interest" description="Disordered" evidence="1">
    <location>
        <begin position="119"/>
        <end position="230"/>
    </location>
</feature>
<accession>A0A8J2IR66</accession>
<feature type="region of interest" description="Disordered" evidence="1">
    <location>
        <begin position="556"/>
        <end position="967"/>
    </location>
</feature>
<feature type="compositionally biased region" description="Acidic residues" evidence="1">
    <location>
        <begin position="460"/>
        <end position="470"/>
    </location>
</feature>
<feature type="compositionally biased region" description="Acidic residues" evidence="1">
    <location>
        <begin position="119"/>
        <end position="128"/>
    </location>
</feature>
<gene>
    <name evidence="2" type="ORF">FEQUK3_LOCUS7152</name>
</gene>
<feature type="compositionally biased region" description="Polar residues" evidence="1">
    <location>
        <begin position="499"/>
        <end position="515"/>
    </location>
</feature>
<feature type="compositionally biased region" description="Polar residues" evidence="1">
    <location>
        <begin position="526"/>
        <end position="535"/>
    </location>
</feature>
<feature type="compositionally biased region" description="Basic and acidic residues" evidence="1">
    <location>
        <begin position="129"/>
        <end position="140"/>
    </location>
</feature>
<feature type="compositionally biased region" description="Polar residues" evidence="1">
    <location>
        <begin position="817"/>
        <end position="830"/>
    </location>
</feature>
<proteinExistence type="predicted"/>
<protein>
    <submittedName>
        <fullName evidence="2">Uncharacterized protein</fullName>
    </submittedName>
</protein>
<feature type="compositionally biased region" description="Basic and acidic residues" evidence="1">
    <location>
        <begin position="147"/>
        <end position="158"/>
    </location>
</feature>
<feature type="compositionally biased region" description="Polar residues" evidence="1">
    <location>
        <begin position="732"/>
        <end position="743"/>
    </location>
</feature>
<organism evidence="2 3">
    <name type="scientific">Fusarium equiseti</name>
    <name type="common">Fusarium scirpi</name>
    <dbReference type="NCBI Taxonomy" id="61235"/>
    <lineage>
        <taxon>Eukaryota</taxon>
        <taxon>Fungi</taxon>
        <taxon>Dikarya</taxon>
        <taxon>Ascomycota</taxon>
        <taxon>Pezizomycotina</taxon>
        <taxon>Sordariomycetes</taxon>
        <taxon>Hypocreomycetidae</taxon>
        <taxon>Hypocreales</taxon>
        <taxon>Nectriaceae</taxon>
        <taxon>Fusarium</taxon>
        <taxon>Fusarium incarnatum-equiseti species complex</taxon>
    </lineage>
</organism>
<feature type="compositionally biased region" description="Basic and acidic residues" evidence="1">
    <location>
        <begin position="679"/>
        <end position="700"/>
    </location>
</feature>
<feature type="region of interest" description="Disordered" evidence="1">
    <location>
        <begin position="285"/>
        <end position="537"/>
    </location>
</feature>
<dbReference type="PANTHER" id="PTHR15992:SF5">
    <property type="entry name" value="HOLLIDAY JUNCTION RECOGNITION PROTEIN"/>
    <property type="match status" value="1"/>
</dbReference>
<feature type="compositionally biased region" description="Basic and acidic residues" evidence="1">
    <location>
        <begin position="708"/>
        <end position="725"/>
    </location>
</feature>
<dbReference type="AlphaFoldDB" id="A0A8J2IR66"/>
<dbReference type="Pfam" id="PF10384">
    <property type="entry name" value="Scm3"/>
    <property type="match status" value="1"/>
</dbReference>
<dbReference type="InterPro" id="IPR018465">
    <property type="entry name" value="Scm3/HJURP"/>
</dbReference>
<dbReference type="GO" id="GO:0005634">
    <property type="term" value="C:nucleus"/>
    <property type="evidence" value="ECO:0007669"/>
    <property type="project" value="InterPro"/>
</dbReference>
<feature type="compositionally biased region" description="Basic residues" evidence="1">
    <location>
        <begin position="904"/>
        <end position="918"/>
    </location>
</feature>
<feature type="compositionally biased region" description="Polar residues" evidence="1">
    <location>
        <begin position="471"/>
        <end position="484"/>
    </location>
</feature>
<dbReference type="PANTHER" id="PTHR15992">
    <property type="entry name" value="HOLLIDAY JUNCTION RECOGNITION PROTEIN"/>
    <property type="match status" value="1"/>
</dbReference>
<evidence type="ECO:0000313" key="2">
    <source>
        <dbReference type="EMBL" id="CAG7561447.1"/>
    </source>
</evidence>
<feature type="region of interest" description="Disordered" evidence="1">
    <location>
        <begin position="1"/>
        <end position="39"/>
    </location>
</feature>
<feature type="compositionally biased region" description="Low complexity" evidence="1">
    <location>
        <begin position="203"/>
        <end position="217"/>
    </location>
</feature>